<dbReference type="EMBL" id="WMBA01000088">
    <property type="protein sequence ID" value="MTD59091.1"/>
    <property type="molecule type" value="Genomic_DNA"/>
</dbReference>
<proteinExistence type="predicted"/>
<name>A0A6N7ZBE5_9PSEU</name>
<sequence>MSFPRPTEKAGPLAGHVRKGRTYRSPIVATGLLDLGDWVRDDLPDLLWPVLVFSELGTAEGIRFTRWQRRVQEQLTGEAEPQFIAEGLDGRLTSLDRLALRLPGAAATARSVAVELGLLPELVTRTLASYPSRPAEWLADQEFTPPTEDVLGLLARSVLEVVRDGHREAVIKCLPVWSEVQAGTFSTSAETIELLRSYPNDEANRAKADSVVRAMWGARKEALSLHDEGRFDQAVRWAKVFWGANSMTSRCRRKRELESVEPAVEDAVAGGSPGGTPDDESMPTTQAPEEGEHLRRLAMDLLSSYVEALETAPARLHDPERQEVHAGLVARVGRDVIAVLGAPDLWCLEHGAHIGRTLVEVRIYLQWMARQDPTIYRAYQDYGAGKAKLYAQIMKELPPDTHLSGFADAVAELEKLSHNDDVIDHRIVDTRDSFAGGKSIRSMAEECGLIDLYRQAYYISSGVAHSEWWSVETHAMERCLNILHGGHLIPSLGLNAGSDVQLASSWVDQLYSLMMISLEIIETDKTAVSKAFEWLKSEQTTETG</sequence>
<gene>
    <name evidence="2" type="ORF">GKO32_34670</name>
</gene>
<dbReference type="InterPro" id="IPR043733">
    <property type="entry name" value="DUF5677"/>
</dbReference>
<dbReference type="Proteomes" id="UP000440096">
    <property type="component" value="Unassembled WGS sequence"/>
</dbReference>
<dbReference type="AlphaFoldDB" id="A0A6N7ZBE5"/>
<protein>
    <submittedName>
        <fullName evidence="2">Uncharacterized protein</fullName>
    </submittedName>
</protein>
<keyword evidence="3" id="KW-1185">Reference proteome</keyword>
<evidence type="ECO:0000313" key="3">
    <source>
        <dbReference type="Proteomes" id="UP000440096"/>
    </source>
</evidence>
<feature type="region of interest" description="Disordered" evidence="1">
    <location>
        <begin position="255"/>
        <end position="289"/>
    </location>
</feature>
<reference evidence="2 3" key="1">
    <citation type="submission" date="2019-11" db="EMBL/GenBank/DDBJ databases">
        <title>Draft genome of Amycolatopsis RM579.</title>
        <authorList>
            <person name="Duangmal K."/>
            <person name="Mingma R."/>
        </authorList>
    </citation>
    <scope>NUCLEOTIDE SEQUENCE [LARGE SCALE GENOMIC DNA]</scope>
    <source>
        <strain evidence="2 3">RM579</strain>
    </source>
</reference>
<dbReference type="Pfam" id="PF18928">
    <property type="entry name" value="DUF5677"/>
    <property type="match status" value="1"/>
</dbReference>
<organism evidence="2 3">
    <name type="scientific">Amycolatopsis pithecellobii</name>
    <dbReference type="NCBI Taxonomy" id="664692"/>
    <lineage>
        <taxon>Bacteria</taxon>
        <taxon>Bacillati</taxon>
        <taxon>Actinomycetota</taxon>
        <taxon>Actinomycetes</taxon>
        <taxon>Pseudonocardiales</taxon>
        <taxon>Pseudonocardiaceae</taxon>
        <taxon>Amycolatopsis</taxon>
    </lineage>
</organism>
<accession>A0A6N7ZBE5</accession>
<evidence type="ECO:0000256" key="1">
    <source>
        <dbReference type="SAM" id="MobiDB-lite"/>
    </source>
</evidence>
<comment type="caution">
    <text evidence="2">The sequence shown here is derived from an EMBL/GenBank/DDBJ whole genome shotgun (WGS) entry which is preliminary data.</text>
</comment>
<evidence type="ECO:0000313" key="2">
    <source>
        <dbReference type="EMBL" id="MTD59091.1"/>
    </source>
</evidence>